<dbReference type="Proteomes" id="UP000737018">
    <property type="component" value="Unassembled WGS sequence"/>
</dbReference>
<evidence type="ECO:0000313" key="3">
    <source>
        <dbReference type="Proteomes" id="UP000737018"/>
    </source>
</evidence>
<gene>
    <name evidence="2" type="ORF">CMV_013508</name>
</gene>
<dbReference type="EMBL" id="JRKL02001811">
    <property type="protein sequence ID" value="KAF3961928.1"/>
    <property type="molecule type" value="Genomic_DNA"/>
</dbReference>
<dbReference type="AlphaFoldDB" id="A0A8J4RES3"/>
<feature type="region of interest" description="Disordered" evidence="1">
    <location>
        <begin position="102"/>
        <end position="126"/>
    </location>
</feature>
<comment type="caution">
    <text evidence="2">The sequence shown here is derived from an EMBL/GenBank/DDBJ whole genome shotgun (WGS) entry which is preliminary data.</text>
</comment>
<evidence type="ECO:0000313" key="2">
    <source>
        <dbReference type="EMBL" id="KAF3961928.1"/>
    </source>
</evidence>
<reference evidence="2" key="1">
    <citation type="submission" date="2020-03" db="EMBL/GenBank/DDBJ databases">
        <title>Castanea mollissima Vanexum genome sequencing.</title>
        <authorList>
            <person name="Staton M."/>
        </authorList>
    </citation>
    <scope>NUCLEOTIDE SEQUENCE</scope>
    <source>
        <tissue evidence="2">Leaf</tissue>
    </source>
</reference>
<protein>
    <submittedName>
        <fullName evidence="2">Uncharacterized protein</fullName>
    </submittedName>
</protein>
<dbReference type="OrthoDB" id="2396at2759"/>
<keyword evidence="3" id="KW-1185">Reference proteome</keyword>
<name>A0A8J4RES3_9ROSI</name>
<evidence type="ECO:0000256" key="1">
    <source>
        <dbReference type="SAM" id="MobiDB-lite"/>
    </source>
</evidence>
<organism evidence="2 3">
    <name type="scientific">Castanea mollissima</name>
    <name type="common">Chinese chestnut</name>
    <dbReference type="NCBI Taxonomy" id="60419"/>
    <lineage>
        <taxon>Eukaryota</taxon>
        <taxon>Viridiplantae</taxon>
        <taxon>Streptophyta</taxon>
        <taxon>Embryophyta</taxon>
        <taxon>Tracheophyta</taxon>
        <taxon>Spermatophyta</taxon>
        <taxon>Magnoliopsida</taxon>
        <taxon>eudicotyledons</taxon>
        <taxon>Gunneridae</taxon>
        <taxon>Pentapetalae</taxon>
        <taxon>rosids</taxon>
        <taxon>fabids</taxon>
        <taxon>Fagales</taxon>
        <taxon>Fagaceae</taxon>
        <taxon>Castanea</taxon>
    </lineage>
</organism>
<sequence length="148" mass="16813">MCKRTYLILSSTSLFKFSLIQDRFIVRPPLTHIAGQFRKQFAYLEENGGKSSPVIPLERKHVSLPRSTVHSNVIPPNTQQNLTSYEHRKIMEQASTNFRAMDSCSGNPSKAFRPPPRVPTSKPGRVVGPILPFEDFRNIKDDNGSRFI</sequence>
<proteinExistence type="predicted"/>
<accession>A0A8J4RES3</accession>